<dbReference type="EMBL" id="QLLN01000006">
    <property type="protein sequence ID" value="RAJ08955.1"/>
    <property type="molecule type" value="Genomic_DNA"/>
</dbReference>
<dbReference type="GO" id="GO:0005576">
    <property type="term" value="C:extracellular region"/>
    <property type="evidence" value="ECO:0007669"/>
    <property type="project" value="UniProtKB-SubCell"/>
</dbReference>
<dbReference type="GO" id="GO:0016837">
    <property type="term" value="F:carbon-oxygen lyase activity, acting on polysaccharides"/>
    <property type="evidence" value="ECO:0007669"/>
    <property type="project" value="TreeGrafter"/>
</dbReference>
<keyword evidence="4" id="KW-0812">Transmembrane</keyword>
<evidence type="ECO:0000259" key="5">
    <source>
        <dbReference type="Pfam" id="PF13229"/>
    </source>
</evidence>
<keyword evidence="4" id="KW-1133">Transmembrane helix</keyword>
<dbReference type="RefSeq" id="WP_111624560.1">
    <property type="nucleotide sequence ID" value="NZ_QLLN01000006.1"/>
</dbReference>
<dbReference type="Pfam" id="PF13229">
    <property type="entry name" value="Beta_helix"/>
    <property type="match status" value="1"/>
</dbReference>
<keyword evidence="8" id="KW-1185">Reference proteome</keyword>
<evidence type="ECO:0000256" key="4">
    <source>
        <dbReference type="SAM" id="Phobius"/>
    </source>
</evidence>
<evidence type="ECO:0000256" key="2">
    <source>
        <dbReference type="ARBA" id="ARBA00022525"/>
    </source>
</evidence>
<gene>
    <name evidence="7" type="ORF">LV92_03173</name>
</gene>
<keyword evidence="3" id="KW-0732">Signal</keyword>
<dbReference type="InterPro" id="IPR039448">
    <property type="entry name" value="Beta_helix"/>
</dbReference>
<dbReference type="Gene3D" id="2.160.20.10">
    <property type="entry name" value="Single-stranded right-handed beta-helix, Pectin lyase-like"/>
    <property type="match status" value="1"/>
</dbReference>
<sequence>MKKFKISRIRSLSVRSCTSGIPIIGVTAIVLFALFTPINSTAQPHEYHIAKSGNDKSVGLSNSPFRTISAAAQIAMPGDTITVHEGIYRERVTPRNGGSNNLNRILYRAAPGEKVIIKGSEIVTNWKKVKGSVWKAEIPNTTFKDYNPYSDLLTGDWLDKKGMEHHTGEVFLNGESLYEKSSLKDVFTSEPYPDSRDKEASIYTWYSEVDTQNTTIWANFQKFDPNKELVEINARESCFYPEKTGVDYITVRGFIMDQAATQWAAPTAEQIGLIGTHWSKGWIIEDNFISNSKAVGITLGKDRATGQNVWLNNPIKDGATHYNEVIFKALNIGWSKEKIGSHLVRNNVIFDCGQAGIVGSLGAVFSEIYNNHIYDIWTKRTFEGAELAGIKIHAAIDMLIKNNRVHNAGRGIWVDWMAQGTRITGNLLYDNTIQDLFTEMNHGPCLMDNNICLSETSLRDWSEGGAFVHNLFMGRVEIGKVLDRSSPYHLPHSTKLAGLRNINLGDNRFFNNIFVKPEIATLGTEENVVTFYGLDGYKIAEFENVANGNIYYNNAKPAEKETDFIETQAWKPVIALEEKGDEVYLKMDWDTSIFNSITTPVTTKRLGTTIISEAIFENPDGMPYLFDLDFQGNKRNLEKPLPGPFENIKEGIGTYKVW</sequence>
<evidence type="ECO:0000259" key="6">
    <source>
        <dbReference type="Pfam" id="PF21258"/>
    </source>
</evidence>
<feature type="domain" description="Right handed beta helix" evidence="5">
    <location>
        <begin position="340"/>
        <end position="432"/>
    </location>
</feature>
<evidence type="ECO:0000256" key="1">
    <source>
        <dbReference type="ARBA" id="ARBA00004613"/>
    </source>
</evidence>
<accession>A0A327QY93</accession>
<dbReference type="PANTHER" id="PTHR40088">
    <property type="entry name" value="PECTATE LYASE (EUROFUNG)"/>
    <property type="match status" value="1"/>
</dbReference>
<keyword evidence="2" id="KW-0964">Secreted</keyword>
<dbReference type="OrthoDB" id="9767990at2"/>
<evidence type="ECO:0000313" key="7">
    <source>
        <dbReference type="EMBL" id="RAJ08955.1"/>
    </source>
</evidence>
<dbReference type="InterPro" id="IPR011050">
    <property type="entry name" value="Pectin_lyase_fold/virulence"/>
</dbReference>
<keyword evidence="4" id="KW-0472">Membrane</keyword>
<feature type="transmembrane region" description="Helical" evidence="4">
    <location>
        <begin position="12"/>
        <end position="35"/>
    </location>
</feature>
<dbReference type="Gene3D" id="2.60.40.1180">
    <property type="entry name" value="Golgi alpha-mannosidase II"/>
    <property type="match status" value="1"/>
</dbReference>
<dbReference type="InterPro" id="IPR052052">
    <property type="entry name" value="Polysaccharide_Lyase_9"/>
</dbReference>
<dbReference type="Proteomes" id="UP000249696">
    <property type="component" value="Unassembled WGS sequence"/>
</dbReference>
<keyword evidence="7" id="KW-0456">Lyase</keyword>
<dbReference type="InterPro" id="IPR013780">
    <property type="entry name" value="Glyco_hydro_b"/>
</dbReference>
<organism evidence="7 8">
    <name type="scientific">Arenibacter echinorum</name>
    <dbReference type="NCBI Taxonomy" id="440515"/>
    <lineage>
        <taxon>Bacteria</taxon>
        <taxon>Pseudomonadati</taxon>
        <taxon>Bacteroidota</taxon>
        <taxon>Flavobacteriia</taxon>
        <taxon>Flavobacteriales</taxon>
        <taxon>Flavobacteriaceae</taxon>
        <taxon>Arenibacter</taxon>
    </lineage>
</organism>
<reference evidence="7 8" key="1">
    <citation type="submission" date="2018-06" db="EMBL/GenBank/DDBJ databases">
        <title>Genomic Encyclopedia of Archaeal and Bacterial Type Strains, Phase II (KMG-II): from individual species to whole genera.</title>
        <authorList>
            <person name="Goeker M."/>
        </authorList>
    </citation>
    <scope>NUCLEOTIDE SEQUENCE [LARGE SCALE GENOMIC DNA]</scope>
    <source>
        <strain evidence="7 8">DSM 23522</strain>
    </source>
</reference>
<proteinExistence type="predicted"/>
<dbReference type="PANTHER" id="PTHR40088:SF2">
    <property type="entry name" value="SECRETED SUGAR HYDROLASE"/>
    <property type="match status" value="1"/>
</dbReference>
<dbReference type="AlphaFoldDB" id="A0A327QY93"/>
<dbReference type="InterPro" id="IPR012334">
    <property type="entry name" value="Pectin_lyas_fold"/>
</dbReference>
<feature type="domain" description="Glycoside hydrolase 120 insertion" evidence="6">
    <location>
        <begin position="123"/>
        <end position="232"/>
    </location>
</feature>
<dbReference type="InterPro" id="IPR049169">
    <property type="entry name" value="Glyco_hydro_120_ins"/>
</dbReference>
<comment type="subcellular location">
    <subcellularLocation>
        <location evidence="1">Secreted</location>
    </subcellularLocation>
</comment>
<dbReference type="SUPFAM" id="SSF51126">
    <property type="entry name" value="Pectin lyase-like"/>
    <property type="match status" value="1"/>
</dbReference>
<evidence type="ECO:0000313" key="8">
    <source>
        <dbReference type="Proteomes" id="UP000249696"/>
    </source>
</evidence>
<evidence type="ECO:0000256" key="3">
    <source>
        <dbReference type="ARBA" id="ARBA00022729"/>
    </source>
</evidence>
<protein>
    <submittedName>
        <fullName evidence="7">Parallel beta helix pectate lyase-like protein</fullName>
    </submittedName>
</protein>
<name>A0A327QY93_9FLAO</name>
<comment type="caution">
    <text evidence="7">The sequence shown here is derived from an EMBL/GenBank/DDBJ whole genome shotgun (WGS) entry which is preliminary data.</text>
</comment>
<dbReference type="Pfam" id="PF21258">
    <property type="entry name" value="Glyco_hydro_120_ins"/>
    <property type="match status" value="1"/>
</dbReference>